<sequence length="341" mass="38364">VDPDSKKCTVVLSDLGLAQILDSISSSTTTKSSSFQPVEFEKKEKKETSNQNTSKCGTLVYNSYETLLAGKQSQKSDGYSLGMSILALFFCEHPFVSLPIFREVIKKYMGDRINLEIMGVLMGLMEKNMCPKLSQSHLFKSLLTLEGGKFQPVHECLNEVFTGLTQLDVDKRMSVHKARKKVQSIKHLLPEIGEGFECPSIDDIIIEQKQKYFDSGTIIGGPMSREEVQESTIKSHDIIDDRDHDESEKESEEQSGRDMGHGTQSILSMSSKLQSTEKDNRDMPSYMLHKDERERGTSSGSHSIITLTDEYDSLSISSTKQSSIESRDYLESRGLDREKEE</sequence>
<evidence type="ECO:0000313" key="4">
    <source>
        <dbReference type="Proteomes" id="UP001057375"/>
    </source>
</evidence>
<dbReference type="Proteomes" id="UP001057375">
    <property type="component" value="Unassembled WGS sequence"/>
</dbReference>
<dbReference type="EMBL" id="BQXS01002662">
    <property type="protein sequence ID" value="GKT32791.1"/>
    <property type="molecule type" value="Genomic_DNA"/>
</dbReference>
<dbReference type="Gene3D" id="1.10.510.10">
    <property type="entry name" value="Transferase(Phosphotransferase) domain 1"/>
    <property type="match status" value="1"/>
</dbReference>
<accession>A0ABQ5KLE9</accession>
<dbReference type="PROSITE" id="PS50011">
    <property type="entry name" value="PROTEIN_KINASE_DOM"/>
    <property type="match status" value="1"/>
</dbReference>
<feature type="region of interest" description="Disordered" evidence="1">
    <location>
        <begin position="28"/>
        <end position="53"/>
    </location>
</feature>
<comment type="caution">
    <text evidence="3">The sequence shown here is derived from an EMBL/GenBank/DDBJ whole genome shotgun (WGS) entry which is preliminary data.</text>
</comment>
<feature type="region of interest" description="Disordered" evidence="1">
    <location>
        <begin position="217"/>
        <end position="341"/>
    </location>
</feature>
<evidence type="ECO:0000256" key="1">
    <source>
        <dbReference type="SAM" id="MobiDB-lite"/>
    </source>
</evidence>
<feature type="compositionally biased region" description="Basic and acidic residues" evidence="1">
    <location>
        <begin position="39"/>
        <end position="48"/>
    </location>
</feature>
<dbReference type="SUPFAM" id="SSF56112">
    <property type="entry name" value="Protein kinase-like (PK-like)"/>
    <property type="match status" value="1"/>
</dbReference>
<feature type="compositionally biased region" description="Low complexity" evidence="1">
    <location>
        <begin position="313"/>
        <end position="324"/>
    </location>
</feature>
<organism evidence="3 4">
    <name type="scientific">Aduncisulcus paluster</name>
    <dbReference type="NCBI Taxonomy" id="2918883"/>
    <lineage>
        <taxon>Eukaryota</taxon>
        <taxon>Metamonada</taxon>
        <taxon>Carpediemonas-like organisms</taxon>
        <taxon>Aduncisulcus</taxon>
    </lineage>
</organism>
<feature type="non-terminal residue" evidence="3">
    <location>
        <position position="1"/>
    </location>
</feature>
<feature type="compositionally biased region" description="Polar residues" evidence="1">
    <location>
        <begin position="262"/>
        <end position="274"/>
    </location>
</feature>
<feature type="domain" description="Protein kinase" evidence="2">
    <location>
        <begin position="1"/>
        <end position="157"/>
    </location>
</feature>
<keyword evidence="4" id="KW-1185">Reference proteome</keyword>
<dbReference type="InterPro" id="IPR011009">
    <property type="entry name" value="Kinase-like_dom_sf"/>
</dbReference>
<feature type="compositionally biased region" description="Basic and acidic residues" evidence="1">
    <location>
        <begin position="224"/>
        <end position="260"/>
    </location>
</feature>
<dbReference type="InterPro" id="IPR000719">
    <property type="entry name" value="Prot_kinase_dom"/>
</dbReference>
<name>A0ABQ5KLE9_9EUKA</name>
<proteinExistence type="predicted"/>
<feature type="compositionally biased region" description="Basic and acidic residues" evidence="1">
    <location>
        <begin position="325"/>
        <end position="341"/>
    </location>
</feature>
<gene>
    <name evidence="3" type="ORF">ADUPG1_002346</name>
</gene>
<feature type="compositionally biased region" description="Basic and acidic residues" evidence="1">
    <location>
        <begin position="275"/>
        <end position="296"/>
    </location>
</feature>
<reference evidence="3" key="1">
    <citation type="submission" date="2022-03" db="EMBL/GenBank/DDBJ databases">
        <title>Draft genome sequence of Aduncisulcus paluster, a free-living microaerophilic Fornicata.</title>
        <authorList>
            <person name="Yuyama I."/>
            <person name="Kume K."/>
            <person name="Tamura T."/>
            <person name="Inagaki Y."/>
            <person name="Hashimoto T."/>
        </authorList>
    </citation>
    <scope>NUCLEOTIDE SEQUENCE</scope>
    <source>
        <strain evidence="3">NY0171</strain>
    </source>
</reference>
<protein>
    <recommendedName>
        <fullName evidence="2">Protein kinase domain-containing protein</fullName>
    </recommendedName>
</protein>
<feature type="compositionally biased region" description="Polar residues" evidence="1">
    <location>
        <begin position="297"/>
        <end position="306"/>
    </location>
</feature>
<evidence type="ECO:0000259" key="2">
    <source>
        <dbReference type="PROSITE" id="PS50011"/>
    </source>
</evidence>
<evidence type="ECO:0000313" key="3">
    <source>
        <dbReference type="EMBL" id="GKT32791.1"/>
    </source>
</evidence>